<dbReference type="InterPro" id="IPR029065">
    <property type="entry name" value="Enolase_C-like"/>
</dbReference>
<accession>A0A3N1D4V9</accession>
<keyword evidence="4" id="KW-1185">Reference proteome</keyword>
<dbReference type="InterPro" id="IPR036849">
    <property type="entry name" value="Enolase-like_C_sf"/>
</dbReference>
<evidence type="ECO:0000256" key="1">
    <source>
        <dbReference type="ARBA" id="ARBA00022723"/>
    </source>
</evidence>
<feature type="domain" description="Mandelate racemase/muconate lactonizing enzyme C-terminal" evidence="2">
    <location>
        <begin position="123"/>
        <end position="215"/>
    </location>
</feature>
<dbReference type="PANTHER" id="PTHR48073:SF5">
    <property type="entry name" value="O-SUCCINYLBENZOATE SYNTHASE"/>
    <property type="match status" value="1"/>
</dbReference>
<comment type="caution">
    <text evidence="3">The sequence shown here is derived from an EMBL/GenBank/DDBJ whole genome shotgun (WGS) entry which is preliminary data.</text>
</comment>
<dbReference type="Gene3D" id="3.30.390.10">
    <property type="entry name" value="Enolase-like, N-terminal domain"/>
    <property type="match status" value="1"/>
</dbReference>
<gene>
    <name evidence="3" type="ORF">EDD29_6252</name>
</gene>
<dbReference type="GO" id="GO:0016854">
    <property type="term" value="F:racemase and epimerase activity"/>
    <property type="evidence" value="ECO:0007669"/>
    <property type="project" value="UniProtKB-ARBA"/>
</dbReference>
<dbReference type="Proteomes" id="UP000272400">
    <property type="component" value="Unassembled WGS sequence"/>
</dbReference>
<dbReference type="InterPro" id="IPR013341">
    <property type="entry name" value="Mandelate_racemase_N_dom"/>
</dbReference>
<dbReference type="AlphaFoldDB" id="A0A3N1D4V9"/>
<dbReference type="PANTHER" id="PTHR48073">
    <property type="entry name" value="O-SUCCINYLBENZOATE SYNTHASE-RELATED"/>
    <property type="match status" value="1"/>
</dbReference>
<dbReference type="GO" id="GO:0046872">
    <property type="term" value="F:metal ion binding"/>
    <property type="evidence" value="ECO:0007669"/>
    <property type="project" value="UniProtKB-KW"/>
</dbReference>
<evidence type="ECO:0000259" key="2">
    <source>
        <dbReference type="SMART" id="SM00922"/>
    </source>
</evidence>
<proteinExistence type="predicted"/>
<dbReference type="SMART" id="SM00922">
    <property type="entry name" value="MR_MLE"/>
    <property type="match status" value="1"/>
</dbReference>
<organism evidence="3 4">
    <name type="scientific">Actinocorallia herbida</name>
    <dbReference type="NCBI Taxonomy" id="58109"/>
    <lineage>
        <taxon>Bacteria</taxon>
        <taxon>Bacillati</taxon>
        <taxon>Actinomycetota</taxon>
        <taxon>Actinomycetes</taxon>
        <taxon>Streptosporangiales</taxon>
        <taxon>Thermomonosporaceae</taxon>
        <taxon>Actinocorallia</taxon>
    </lineage>
</organism>
<name>A0A3N1D4V9_9ACTN</name>
<dbReference type="InterPro" id="IPR013342">
    <property type="entry name" value="Mandelate_racemase_C"/>
</dbReference>
<dbReference type="SUPFAM" id="SSF51604">
    <property type="entry name" value="Enolase C-terminal domain-like"/>
    <property type="match status" value="1"/>
</dbReference>
<evidence type="ECO:0000313" key="4">
    <source>
        <dbReference type="Proteomes" id="UP000272400"/>
    </source>
</evidence>
<dbReference type="Gene3D" id="3.20.20.120">
    <property type="entry name" value="Enolase-like C-terminal domain"/>
    <property type="match status" value="1"/>
</dbReference>
<dbReference type="OrthoDB" id="9774531at2"/>
<dbReference type="RefSeq" id="WP_123667801.1">
    <property type="nucleotide sequence ID" value="NZ_RJKE01000001.1"/>
</dbReference>
<dbReference type="SUPFAM" id="SSF54826">
    <property type="entry name" value="Enolase N-terminal domain-like"/>
    <property type="match status" value="1"/>
</dbReference>
<evidence type="ECO:0000313" key="3">
    <source>
        <dbReference type="EMBL" id="ROO88581.1"/>
    </source>
</evidence>
<reference evidence="3 4" key="1">
    <citation type="submission" date="2018-11" db="EMBL/GenBank/DDBJ databases">
        <title>Sequencing the genomes of 1000 actinobacteria strains.</title>
        <authorList>
            <person name="Klenk H.-P."/>
        </authorList>
    </citation>
    <scope>NUCLEOTIDE SEQUENCE [LARGE SCALE GENOMIC DNA]</scope>
    <source>
        <strain evidence="3 4">DSM 44254</strain>
    </source>
</reference>
<sequence length="346" mass="36801">MPSIREFRAFRVALHRGRRPESVLVRLTADDGTVGWGECALLDDETWADLRERIGPALLRLDWDHPEDLGGLRALGGPRATAATEIAAWDLWGRLHRVPVAHALGGTRTSVVTGARIPLQATPDILPTLVNRYIGGGFSRITLEVKPGWDIEPLRTVREAYPALALQVDGNRSYTDSPEHLDALEALDGYDLVAIERPFADLAPHARLQRAVRAAVAPDITDLAALQAAIDLDAGRALSLRVGTLGGLTAARAAHDLAYASGWDIWCGGSGVFGIGKAASVALASLPGCSLPSDITEFVGGPEYLTPPLRSTGGVVAVPLAQPGLGHDIDGDRLIRLATDELLMKA</sequence>
<keyword evidence="1" id="KW-0479">Metal-binding</keyword>
<dbReference type="InterPro" id="IPR029017">
    <property type="entry name" value="Enolase-like_N"/>
</dbReference>
<dbReference type="EMBL" id="RJKE01000001">
    <property type="protein sequence ID" value="ROO88581.1"/>
    <property type="molecule type" value="Genomic_DNA"/>
</dbReference>
<dbReference type="Pfam" id="PF02746">
    <property type="entry name" value="MR_MLE_N"/>
    <property type="match status" value="1"/>
</dbReference>
<protein>
    <submittedName>
        <fullName evidence="3">O-succinylbenzoate synthase</fullName>
    </submittedName>
</protein>
<dbReference type="Pfam" id="PF13378">
    <property type="entry name" value="MR_MLE_C"/>
    <property type="match status" value="1"/>
</dbReference>